<reference evidence="3" key="1">
    <citation type="journal article" date="2019" name="Int. J. Syst. Evol. Microbiol.">
        <title>The Global Catalogue of Microorganisms (GCM) 10K type strain sequencing project: providing services to taxonomists for standard genome sequencing and annotation.</title>
        <authorList>
            <consortium name="The Broad Institute Genomics Platform"/>
            <consortium name="The Broad Institute Genome Sequencing Center for Infectious Disease"/>
            <person name="Wu L."/>
            <person name="Ma J."/>
        </authorList>
    </citation>
    <scope>NUCLEOTIDE SEQUENCE [LARGE SCALE GENOMIC DNA]</scope>
    <source>
        <strain evidence="3">KCTC 22558</strain>
    </source>
</reference>
<gene>
    <name evidence="2" type="ORF">GCM10008101_08010</name>
</gene>
<protein>
    <recommendedName>
        <fullName evidence="4">DUF2946 domain-containing protein</fullName>
    </recommendedName>
</protein>
<feature type="region of interest" description="Disordered" evidence="1">
    <location>
        <begin position="86"/>
        <end position="119"/>
    </location>
</feature>
<evidence type="ECO:0000256" key="1">
    <source>
        <dbReference type="SAM" id="MobiDB-lite"/>
    </source>
</evidence>
<comment type="caution">
    <text evidence="2">The sequence shown here is derived from an EMBL/GenBank/DDBJ whole genome shotgun (WGS) entry which is preliminary data.</text>
</comment>
<dbReference type="RefSeq" id="WP_189447070.1">
    <property type="nucleotide sequence ID" value="NZ_BMXY01000001.1"/>
</dbReference>
<name>A0ABQ3BTH1_9GAMM</name>
<evidence type="ECO:0000313" key="2">
    <source>
        <dbReference type="EMBL" id="GGZ56934.1"/>
    </source>
</evidence>
<sequence length="119" mass="12243">MNRGFRRSTRLLALWAMLMLAFVPTTGRLWKAAAGPHALVGEHHAGAHHGRGARPDAMQHGDGDCAYCVLASGLASAGVQSPAVFASPAGSTLEPVGAVDGRRVPPRMGLGARGPPSRG</sequence>
<dbReference type="EMBL" id="BMXY01000001">
    <property type="protein sequence ID" value="GGZ56934.1"/>
    <property type="molecule type" value="Genomic_DNA"/>
</dbReference>
<keyword evidence="3" id="KW-1185">Reference proteome</keyword>
<evidence type="ECO:0000313" key="3">
    <source>
        <dbReference type="Proteomes" id="UP000643403"/>
    </source>
</evidence>
<dbReference type="InterPro" id="IPR021333">
    <property type="entry name" value="DUF2946"/>
</dbReference>
<evidence type="ECO:0008006" key="4">
    <source>
        <dbReference type="Google" id="ProtNLM"/>
    </source>
</evidence>
<accession>A0ABQ3BTH1</accession>
<dbReference type="Proteomes" id="UP000643403">
    <property type="component" value="Unassembled WGS sequence"/>
</dbReference>
<organism evidence="2 3">
    <name type="scientific">Cognatilysobacter xinjiangensis</name>
    <dbReference type="NCBI Taxonomy" id="546892"/>
    <lineage>
        <taxon>Bacteria</taxon>
        <taxon>Pseudomonadati</taxon>
        <taxon>Pseudomonadota</taxon>
        <taxon>Gammaproteobacteria</taxon>
        <taxon>Lysobacterales</taxon>
        <taxon>Lysobacteraceae</taxon>
        <taxon>Cognatilysobacter</taxon>
    </lineage>
</organism>
<proteinExistence type="predicted"/>
<dbReference type="Pfam" id="PF11162">
    <property type="entry name" value="DUF2946"/>
    <property type="match status" value="1"/>
</dbReference>